<feature type="transmembrane region" description="Helical" evidence="1">
    <location>
        <begin position="75"/>
        <end position="95"/>
    </location>
</feature>
<dbReference type="RefSeq" id="XP_040687367.1">
    <property type="nucleotide sequence ID" value="XM_040837992.1"/>
</dbReference>
<name>A0A1L9RFJ1_ASPWE</name>
<evidence type="ECO:0000313" key="3">
    <source>
        <dbReference type="Proteomes" id="UP000184383"/>
    </source>
</evidence>
<evidence type="ECO:0000256" key="1">
    <source>
        <dbReference type="SAM" id="Phobius"/>
    </source>
</evidence>
<protein>
    <submittedName>
        <fullName evidence="2">Uncharacterized protein</fullName>
    </submittedName>
</protein>
<organism evidence="2 3">
    <name type="scientific">Aspergillus wentii DTO 134E9</name>
    <dbReference type="NCBI Taxonomy" id="1073089"/>
    <lineage>
        <taxon>Eukaryota</taxon>
        <taxon>Fungi</taxon>
        <taxon>Dikarya</taxon>
        <taxon>Ascomycota</taxon>
        <taxon>Pezizomycotina</taxon>
        <taxon>Eurotiomycetes</taxon>
        <taxon>Eurotiomycetidae</taxon>
        <taxon>Eurotiales</taxon>
        <taxon>Aspergillaceae</taxon>
        <taxon>Aspergillus</taxon>
        <taxon>Aspergillus subgen. Cremei</taxon>
    </lineage>
</organism>
<accession>A0A1L9RFJ1</accession>
<keyword evidence="1" id="KW-1133">Transmembrane helix</keyword>
<reference evidence="3" key="1">
    <citation type="journal article" date="2017" name="Genome Biol.">
        <title>Comparative genomics reveals high biological diversity and specific adaptations in the industrially and medically important fungal genus Aspergillus.</title>
        <authorList>
            <person name="de Vries R.P."/>
            <person name="Riley R."/>
            <person name="Wiebenga A."/>
            <person name="Aguilar-Osorio G."/>
            <person name="Amillis S."/>
            <person name="Uchima C.A."/>
            <person name="Anderluh G."/>
            <person name="Asadollahi M."/>
            <person name="Askin M."/>
            <person name="Barry K."/>
            <person name="Battaglia E."/>
            <person name="Bayram O."/>
            <person name="Benocci T."/>
            <person name="Braus-Stromeyer S.A."/>
            <person name="Caldana C."/>
            <person name="Canovas D."/>
            <person name="Cerqueira G.C."/>
            <person name="Chen F."/>
            <person name="Chen W."/>
            <person name="Choi C."/>
            <person name="Clum A."/>
            <person name="Dos Santos R.A."/>
            <person name="Damasio A.R."/>
            <person name="Diallinas G."/>
            <person name="Emri T."/>
            <person name="Fekete E."/>
            <person name="Flipphi M."/>
            <person name="Freyberg S."/>
            <person name="Gallo A."/>
            <person name="Gournas C."/>
            <person name="Habgood R."/>
            <person name="Hainaut M."/>
            <person name="Harispe M.L."/>
            <person name="Henrissat B."/>
            <person name="Hilden K.S."/>
            <person name="Hope R."/>
            <person name="Hossain A."/>
            <person name="Karabika E."/>
            <person name="Karaffa L."/>
            <person name="Karanyi Z."/>
            <person name="Krasevec N."/>
            <person name="Kuo A."/>
            <person name="Kusch H."/>
            <person name="LaButti K."/>
            <person name="Lagendijk E.L."/>
            <person name="Lapidus A."/>
            <person name="Levasseur A."/>
            <person name="Lindquist E."/>
            <person name="Lipzen A."/>
            <person name="Logrieco A.F."/>
            <person name="MacCabe A."/>
            <person name="Maekelae M.R."/>
            <person name="Malavazi I."/>
            <person name="Melin P."/>
            <person name="Meyer V."/>
            <person name="Mielnichuk N."/>
            <person name="Miskei M."/>
            <person name="Molnar A.P."/>
            <person name="Mule G."/>
            <person name="Ngan C.Y."/>
            <person name="Orejas M."/>
            <person name="Orosz E."/>
            <person name="Ouedraogo J.P."/>
            <person name="Overkamp K.M."/>
            <person name="Park H.-S."/>
            <person name="Perrone G."/>
            <person name="Piumi F."/>
            <person name="Punt P.J."/>
            <person name="Ram A.F."/>
            <person name="Ramon A."/>
            <person name="Rauscher S."/>
            <person name="Record E."/>
            <person name="Riano-Pachon D.M."/>
            <person name="Robert V."/>
            <person name="Roehrig J."/>
            <person name="Ruller R."/>
            <person name="Salamov A."/>
            <person name="Salih N.S."/>
            <person name="Samson R.A."/>
            <person name="Sandor E."/>
            <person name="Sanguinetti M."/>
            <person name="Schuetze T."/>
            <person name="Sepcic K."/>
            <person name="Shelest E."/>
            <person name="Sherlock G."/>
            <person name="Sophianopoulou V."/>
            <person name="Squina F.M."/>
            <person name="Sun H."/>
            <person name="Susca A."/>
            <person name="Todd R.B."/>
            <person name="Tsang A."/>
            <person name="Unkles S.E."/>
            <person name="van de Wiele N."/>
            <person name="van Rossen-Uffink D."/>
            <person name="Oliveira J.V."/>
            <person name="Vesth T.C."/>
            <person name="Visser J."/>
            <person name="Yu J.-H."/>
            <person name="Zhou M."/>
            <person name="Andersen M.R."/>
            <person name="Archer D.B."/>
            <person name="Baker S.E."/>
            <person name="Benoit I."/>
            <person name="Brakhage A.A."/>
            <person name="Braus G.H."/>
            <person name="Fischer R."/>
            <person name="Frisvad J.C."/>
            <person name="Goldman G.H."/>
            <person name="Houbraken J."/>
            <person name="Oakley B."/>
            <person name="Pocsi I."/>
            <person name="Scazzocchio C."/>
            <person name="Seiboth B."/>
            <person name="vanKuyk P.A."/>
            <person name="Wortman J."/>
            <person name="Dyer P.S."/>
            <person name="Grigoriev I.V."/>
        </authorList>
    </citation>
    <scope>NUCLEOTIDE SEQUENCE [LARGE SCALE GENOMIC DNA]</scope>
    <source>
        <strain evidence="3">DTO 134E9</strain>
    </source>
</reference>
<dbReference type="VEuPathDB" id="FungiDB:ASPWEDRAFT_540049"/>
<dbReference type="GeneID" id="63753840"/>
<dbReference type="EMBL" id="KV878213">
    <property type="protein sequence ID" value="OJJ33691.1"/>
    <property type="molecule type" value="Genomic_DNA"/>
</dbReference>
<evidence type="ECO:0000313" key="2">
    <source>
        <dbReference type="EMBL" id="OJJ33691.1"/>
    </source>
</evidence>
<keyword evidence="1" id="KW-0812">Transmembrane</keyword>
<keyword evidence="3" id="KW-1185">Reference proteome</keyword>
<dbReference type="AlphaFoldDB" id="A0A1L9RFJ1"/>
<gene>
    <name evidence="2" type="ORF">ASPWEDRAFT_540049</name>
</gene>
<dbReference type="Proteomes" id="UP000184383">
    <property type="component" value="Unassembled WGS sequence"/>
</dbReference>
<sequence>MPDHIDQTPKIETLILWFFQQTLCSFARVPYLNVSPVNFFRSWPFDLCCVRGGRPGRLSHGYQPPLNPTKCSRNYVLIVTACSLFATSLMFHRGFTIDSLSMKIRIAYRSTFKSPWLSGQNVSCFFGHPNLRAFWYFVVHNQHEFRGELNSPVQAMTTIRKRGPRGPRRVKLRQTVPDTSPMKYFIIRMRTAYVRI</sequence>
<proteinExistence type="predicted"/>
<keyword evidence="1" id="KW-0472">Membrane</keyword>